<gene>
    <name evidence="1" type="ordered locus">Sputcn32_3100</name>
</gene>
<dbReference type="HOGENOM" id="CLU_093380_1_0_6"/>
<dbReference type="eggNOG" id="ENOG50336K9">
    <property type="taxonomic scope" value="Bacteria"/>
</dbReference>
<evidence type="ECO:0000313" key="1">
    <source>
        <dbReference type="EMBL" id="ABP76813.1"/>
    </source>
</evidence>
<reference evidence="1" key="1">
    <citation type="submission" date="2007-04" db="EMBL/GenBank/DDBJ databases">
        <title>Complete sequence of Shewanella putrefaciens CN-32.</title>
        <authorList>
            <consortium name="US DOE Joint Genome Institute"/>
            <person name="Copeland A."/>
            <person name="Lucas S."/>
            <person name="Lapidus A."/>
            <person name="Barry K."/>
            <person name="Detter J.C."/>
            <person name="Glavina del Rio T."/>
            <person name="Hammon N."/>
            <person name="Israni S."/>
            <person name="Dalin E."/>
            <person name="Tice H."/>
            <person name="Pitluck S."/>
            <person name="Chain P."/>
            <person name="Malfatti S."/>
            <person name="Shin M."/>
            <person name="Vergez L."/>
            <person name="Schmutz J."/>
            <person name="Larimer F."/>
            <person name="Land M."/>
            <person name="Hauser L."/>
            <person name="Kyrpides N."/>
            <person name="Mikhailova N."/>
            <person name="Romine M.F."/>
            <person name="Fredrickson J."/>
            <person name="Tiedje J."/>
            <person name="Richardson P."/>
        </authorList>
    </citation>
    <scope>NUCLEOTIDE SEQUENCE [LARGE SCALE GENOMIC DNA]</scope>
    <source>
        <strain evidence="1">CN-32</strain>
    </source>
</reference>
<name>A4YA30_SHEPC</name>
<organism evidence="1">
    <name type="scientific">Shewanella putrefaciens (strain CN-32 / ATCC BAA-453)</name>
    <dbReference type="NCBI Taxonomy" id="319224"/>
    <lineage>
        <taxon>Bacteria</taxon>
        <taxon>Pseudomonadati</taxon>
        <taxon>Pseudomonadota</taxon>
        <taxon>Gammaproteobacteria</taxon>
        <taxon>Alteromonadales</taxon>
        <taxon>Shewanellaceae</taxon>
        <taxon>Shewanella</taxon>
    </lineage>
</organism>
<dbReference type="AlphaFoldDB" id="A4YA30"/>
<sequence>MNVVMVFTSKPLETMFNEGGSGYWSANRARLESCSYIVATKSNTLREHFPSNTDIKQGSAFVVGKISNIVNSPEANRLTIQFSEYAEINIPNVWTGNRNPVAYSNIEELNDKYSIDMSKLEWKKFPEDNINLVPDVKPLTMSEAKAGLAKSLGIDPSCIEIKITA</sequence>
<proteinExistence type="predicted"/>
<dbReference type="KEGG" id="spc:Sputcn32_3100"/>
<protein>
    <submittedName>
        <fullName evidence="1">Uncharacterized protein</fullName>
    </submittedName>
</protein>
<dbReference type="EMBL" id="CP000681">
    <property type="protein sequence ID" value="ABP76813.1"/>
    <property type="molecule type" value="Genomic_DNA"/>
</dbReference>
<accession>A4YA30</accession>